<sequence>MSNVKHYKHPVKKTVFRYEMTNEEMKEFRERQHKMERELNKAAEAGLFLTAADLNE</sequence>
<organism evidence="2 3">
    <name type="scientific">Klebsiella phage KL01</name>
    <dbReference type="NCBI Taxonomy" id="3077152"/>
    <lineage>
        <taxon>Viruses</taxon>
        <taxon>Duplodnaviria</taxon>
        <taxon>Heunggongvirae</taxon>
        <taxon>Uroviricota</taxon>
        <taxon>Caudoviricetes</taxon>
        <taxon>Autographivirales</taxon>
        <taxon>Autographivirales incertae sedis</taxon>
        <taxon>Reminisvirus</taxon>
        <taxon>Reminisvirus KL01</taxon>
    </lineage>
</organism>
<dbReference type="EMBL" id="OR591532">
    <property type="protein sequence ID" value="WNV46811.1"/>
    <property type="molecule type" value="Genomic_DNA"/>
</dbReference>
<feature type="coiled-coil region" evidence="1">
    <location>
        <begin position="18"/>
        <end position="45"/>
    </location>
</feature>
<reference evidence="2 3" key="1">
    <citation type="submission" date="2023-09" db="EMBL/GenBank/DDBJ databases">
        <title>A novel Klebsiella quasipneumoniae phage indicates co-existence of ecological risk and microbial resource in karst system.</title>
        <authorList>
            <person name="Liu Y."/>
        </authorList>
    </citation>
    <scope>NUCLEOTIDE SEQUENCE [LARGE SCALE GENOMIC DNA]</scope>
</reference>
<evidence type="ECO:0000256" key="1">
    <source>
        <dbReference type="SAM" id="Coils"/>
    </source>
</evidence>
<proteinExistence type="predicted"/>
<keyword evidence="3" id="KW-1185">Reference proteome</keyword>
<name>A0AA96PYE3_9CAUD</name>
<dbReference type="Proteomes" id="UP001301544">
    <property type="component" value="Segment"/>
</dbReference>
<keyword evidence="1" id="KW-0175">Coiled coil</keyword>
<evidence type="ECO:0000313" key="3">
    <source>
        <dbReference type="Proteomes" id="UP001301544"/>
    </source>
</evidence>
<accession>A0AA96PYE3</accession>
<evidence type="ECO:0000313" key="2">
    <source>
        <dbReference type="EMBL" id="WNV46811.1"/>
    </source>
</evidence>
<protein>
    <submittedName>
        <fullName evidence="2">Uncharacterized protein</fullName>
    </submittedName>
</protein>